<dbReference type="Gene3D" id="1.10.1540.10">
    <property type="entry name" value="BEACH domain"/>
    <property type="match status" value="1"/>
</dbReference>
<name>G0U0F0_TRYVY</name>
<evidence type="ECO:0000259" key="1">
    <source>
        <dbReference type="PROSITE" id="PS50197"/>
    </source>
</evidence>
<evidence type="ECO:0000313" key="2">
    <source>
        <dbReference type="EMBL" id="CCC49548.1"/>
    </source>
</evidence>
<accession>G0U0F0</accession>
<dbReference type="InterPro" id="IPR000409">
    <property type="entry name" value="BEACH_dom"/>
</dbReference>
<dbReference type="CDD" id="cd06071">
    <property type="entry name" value="Beach"/>
    <property type="match status" value="1"/>
</dbReference>
<dbReference type="PANTHER" id="PTHR13743">
    <property type="entry name" value="BEIGE/BEACH-RELATED"/>
    <property type="match status" value="1"/>
</dbReference>
<dbReference type="SUPFAM" id="SSF50978">
    <property type="entry name" value="WD40 repeat-like"/>
    <property type="match status" value="1"/>
</dbReference>
<dbReference type="InterPro" id="IPR050865">
    <property type="entry name" value="BEACH_Domain"/>
</dbReference>
<dbReference type="InterPro" id="IPR036372">
    <property type="entry name" value="BEACH_dom_sf"/>
</dbReference>
<dbReference type="Pfam" id="PF02138">
    <property type="entry name" value="Beach"/>
    <property type="match status" value="1"/>
</dbReference>
<dbReference type="PROSITE" id="PS50197">
    <property type="entry name" value="BEACH"/>
    <property type="match status" value="1"/>
</dbReference>
<sequence>MLSGSTGVIKTIGTLSVLLEPVFYADTNTSEGCVEMMAQLMVSHKLHVLLIKAHTVVLHVLSTRGEGPPDAKLITLDAGQMTLLHRIMSQTQSELLFTEELSLNEVMEATVKTFEFTVAHPVSGSVELSESARMVIDVLVRKWYTTLSASPSCCNEADKGNGEAAFQRALHPEHPSSSRTDSTLPQEAMAMRLKSLVCCLESLLHLRSATGFPTVETIDFGIMLFILLPLQYVMAQHVEDTHRLFGCIRTIATASRTQAAPDKPRPVVRGVAGLLSSVLSSSYGKIQRLVSDSSTEPQTLITCREAVECVTSFFVCTTEQSAADASGDVLFELISSNGVEEDLVKFVVHSCTESIHTLKPFQLHRVLKLLRTLYGRGTWVSEAVATLVNRALSLEPGAATEIKGCLLVFVSIYVSKEPYDVASTLLQNVLQLTLTNLNSIKDWGDAAVYVYMKSVEQLTKTALTHAPLLGLLASVEWHQYILVLLLRTLDMGCIEVAIVLCRIYLSMVVKEANFIDVLFIKLTTCVEEKPWPSQASTLLRVAICILQEEKNGAWAAIRANGVHTCLRLLGATECSTFPERDRHLIGTVLALMLSHLRWSKVGQFFLPKFCRFEHLFPFAIFVSWMTELTDETASFTEDLKTLVYTMARRHGKTINDETFTAIVLGNRLYGLYPYVADVTRDDVLAVLCPPRETVGIKELGSLQSIWESLLKVKCQGSRNGFHDYIELHEDAGLQGVVARESYVCSPHSDFTVAQWVFWERCEAGETDQFLQVWELLWSAENETSTVSLVVDVLEKKTYLSFAMADKLRQKIALPFIAPSRWQHVVLTCSFGGMFSGQVKVFYDGVCVREDTVPSTSTTLSSYSRGATIVTRILSEGTYTLTCTVGAQQGTRVRGLVSRFISFHVFTETMSEEMVVSLFCTPLYSVMGCHDEKVFALESPLLEQEMLRCIASTASCPKVHQLVDARLVRLAPVPLSSVLVSVHVQGAQLVEAPHLRSFCNKMWTIHSLGCGVVKSGFVLYGMHSEPTVATVGSPLSALVSHGAANEWLHWLEIISEAFKASRISAGGVEGKGMDSTGDGITLLQDAAATALRVISHFCIEQLVGELSMTAFISCVTAHILESPSVFLGTESGVNDVLSLCITKMPACEHLMLYHTTPMEHIFFNWRVTTRLPEACQRSIMTALCGLLQSNNPFRIVNAVRLRRCDFFNGFVCGLVREYTGSSLLGSAVQVISLYVECLGNDPGALGDILTLCAMTVPVERDLEVVRGQLVSKMPVEALNYVAVTVCNLLLKVLCDACARCCSEEAKSCVEVLACTMPRCWFVVMTHRWSHPVSVIMAMHLFTLCYTRSAKFRCRFEDTVLMLCENLKYHSHQSDLLTLLLHCAAGCDWEPQVRSNELAIQYDGVESSHLVSPMLMLIMELLGRNAILLSNGPLKVNFKVTICASYFASALVLNEGKENIPGSPKQRWKCVMNVVLFSTRLRKWKKTTSIDRSTILSTEGVEIDLPELERKSIQTLKWIADNYCRNVAVSKSMYSSQETCNPLDMVSLFLLYALQAGGAVKTSEIWHLSVLEVLRGSTDGISSHHERDEFVDDYKHEDYYESAPDEEDAAESLEPSICVDEQYFNSNNNVTTHQVVHEAYNLCATLLTAHARRFVENSKKISYLTEMGTVHVFPKLVLALHRAMALYPCSLEGDTARIYGDALCDFWLQALTTSLRDATAGRASNVLISNALETARYIMSRLKSGTSTSHHALAKLLHCLLDISPSGTNGTLLFELVTEWLINVMALASCDKDYSKAVAAVELLHADHNRFLTVCIPSAELLRLETLQLISLSHIVLSQTAGLASSVVEKLVYLWQVLVFSNSNSNAFKKVWIGSGRNGSGCSLGVLANSVLNKEELTSLLSEKHDEMEAWLVAHEGERDITGRVLNGAKYRRWLRQAKLKRNHKRLEFVQMCQKTHAVAHSEWLQFVSSSTIIDSALLRQSSLSIAVSRHQPLTCMKAHHAVDENRTTPYLHHSGAVGRPCGSPGAAQRYALGMFLRYAPLACAPLSLSEQRVVVQGHSLQPQVLAVLHRIVGPPVLNQITYAGNAYYLPDNECHMCVLIITNREVVIIEDCQLTHSGNMVMSPHQQPCLPLRKSTERDTSILESVRRFLPWQSSDKTTSTPSADLYSQHFWEICQKLRSCNSYAVVWRFFTWNIQTVHERFFQYMHVALELCLENGDKHFLVLLDSEQCFSEKAREKASAVISRVAPCSSIETYRVKSSQLSTLTEQWAKRAISNRHYLLQLNDIAGRTVADMGQYPVMPWVISDFRSVSIDLKDPSVYRNLAKPIGALNPAKEANLRERFENWLDKSQPPFHYGTHYSNSAVVMYYLIRLEPFTQRSIRYQGGRLDIADRLFHSVAAAWDSCMGSGDVKELIPEFFQLPNIFLNMSNINLGVRHDGVQLGDVELPAWCGGSVEKFVYMHTSALEGDIVSENLHEWINLVFGYKQQGEEAVQALNVFSHLSYQHGVESAFRKATSEEECKAIVAAAANFGQTPKQIFLRPHSRRQTAENSYTMQDYFIENMNDCKIRRRDVYYPWKSEAECAPISTLATVDSCIAASTQYSLFLPTNPLQICHYDKKTREVYIHQHGKPSIISVLPNVHRHGHGEVTHMCTSEKGGIIYLATRKGRVIVCKREQRANAFHVAEILRVGRVGQNDEVDYMKSWNSGHVMISSGAGHTLSLWHVAHSGVLLCFTINFRDIMNEEPCSVRGITHDEYQQFYLVATSTHLVLLSRRGTTLMITRIKDTVESPQNTAGKATAKINTVDMNSPISAVEYVNMSSYSKVNVALVGHENGLISLWGIAATNIHTSTDLGFTATLLSTHKLPSNAPITAIQSDNLNIAIGNKNGQVWCLALPCPQNGDINEP</sequence>
<dbReference type="SUPFAM" id="SSF81837">
    <property type="entry name" value="BEACH domain"/>
    <property type="match status" value="1"/>
</dbReference>
<dbReference type="InterPro" id="IPR013320">
    <property type="entry name" value="ConA-like_dom_sf"/>
</dbReference>
<protein>
    <recommendedName>
        <fullName evidence="1">BEACH domain-containing protein</fullName>
    </recommendedName>
</protein>
<proteinExistence type="predicted"/>
<reference evidence="2" key="1">
    <citation type="journal article" date="2012" name="Proc. Natl. Acad. Sci. U.S.A.">
        <title>Antigenic diversity is generated by distinct evolutionary mechanisms in African trypanosome species.</title>
        <authorList>
            <person name="Jackson A.P."/>
            <person name="Berry A."/>
            <person name="Aslett M."/>
            <person name="Allison H.C."/>
            <person name="Burton P."/>
            <person name="Vavrova-Anderson J."/>
            <person name="Brown R."/>
            <person name="Browne H."/>
            <person name="Corton N."/>
            <person name="Hauser H."/>
            <person name="Gamble J."/>
            <person name="Gilderthorp R."/>
            <person name="Marcello L."/>
            <person name="McQuillan J."/>
            <person name="Otto T.D."/>
            <person name="Quail M.A."/>
            <person name="Sanders M.J."/>
            <person name="van Tonder A."/>
            <person name="Ginger M.L."/>
            <person name="Field M.C."/>
            <person name="Barry J.D."/>
            <person name="Hertz-Fowler C."/>
            <person name="Berriman M."/>
        </authorList>
    </citation>
    <scope>NUCLEOTIDE SEQUENCE</scope>
    <source>
        <strain evidence="2">Y486</strain>
    </source>
</reference>
<feature type="domain" description="BEACH" evidence="1">
    <location>
        <begin position="2253"/>
        <end position="2544"/>
    </location>
</feature>
<dbReference type="SUPFAM" id="SSF49899">
    <property type="entry name" value="Concanavalin A-like lectins/glucanases"/>
    <property type="match status" value="1"/>
</dbReference>
<organism evidence="2">
    <name type="scientific">Trypanosoma vivax (strain Y486)</name>
    <dbReference type="NCBI Taxonomy" id="1055687"/>
    <lineage>
        <taxon>Eukaryota</taxon>
        <taxon>Discoba</taxon>
        <taxon>Euglenozoa</taxon>
        <taxon>Kinetoplastea</taxon>
        <taxon>Metakinetoplastina</taxon>
        <taxon>Trypanosomatida</taxon>
        <taxon>Trypanosomatidae</taxon>
        <taxon>Trypanosoma</taxon>
        <taxon>Duttonella</taxon>
    </lineage>
</organism>
<dbReference type="EMBL" id="HE573024">
    <property type="protein sequence ID" value="CCC49548.1"/>
    <property type="molecule type" value="Genomic_DNA"/>
</dbReference>
<gene>
    <name evidence="2" type="ORF">TVY486_0801570</name>
</gene>
<dbReference type="InterPro" id="IPR036322">
    <property type="entry name" value="WD40_repeat_dom_sf"/>
</dbReference>
<dbReference type="SMART" id="SM01026">
    <property type="entry name" value="Beach"/>
    <property type="match status" value="1"/>
</dbReference>
<dbReference type="PANTHER" id="PTHR13743:SF123">
    <property type="entry name" value="PROTEIN FAN"/>
    <property type="match status" value="1"/>
</dbReference>